<dbReference type="Proteomes" id="UP000005234">
    <property type="component" value="Chromosome"/>
</dbReference>
<organism evidence="2 3">
    <name type="scientific">Frateuria aurantia (strain ATCC 33424 / DSM 6220 / KCTC 2777 / LMG 1558 / NBRC 3245 / NCIMB 13370)</name>
    <name type="common">Acetobacter aurantius</name>
    <dbReference type="NCBI Taxonomy" id="767434"/>
    <lineage>
        <taxon>Bacteria</taxon>
        <taxon>Pseudomonadati</taxon>
        <taxon>Pseudomonadota</taxon>
        <taxon>Gammaproteobacteria</taxon>
        <taxon>Lysobacterales</taxon>
        <taxon>Rhodanobacteraceae</taxon>
        <taxon>Frateuria</taxon>
    </lineage>
</organism>
<protein>
    <recommendedName>
        <fullName evidence="4">DUF3301 domain-containing protein</fullName>
    </recommendedName>
</protein>
<evidence type="ECO:0000313" key="3">
    <source>
        <dbReference type="Proteomes" id="UP000005234"/>
    </source>
</evidence>
<feature type="compositionally biased region" description="Polar residues" evidence="1">
    <location>
        <begin position="99"/>
        <end position="117"/>
    </location>
</feature>
<dbReference type="OrthoDB" id="5959530at2"/>
<gene>
    <name evidence="2" type="ordered locus">Fraau_2239</name>
</gene>
<evidence type="ECO:0000256" key="1">
    <source>
        <dbReference type="SAM" id="MobiDB-lite"/>
    </source>
</evidence>
<dbReference type="RefSeq" id="WP_014403618.1">
    <property type="nucleotide sequence ID" value="NC_017033.1"/>
</dbReference>
<evidence type="ECO:0000313" key="2">
    <source>
        <dbReference type="EMBL" id="AFC86615.1"/>
    </source>
</evidence>
<dbReference type="STRING" id="767434.Fraau_2239"/>
<dbReference type="InterPro" id="IPR021732">
    <property type="entry name" value="DUF3301"/>
</dbReference>
<feature type="region of interest" description="Disordered" evidence="1">
    <location>
        <begin position="99"/>
        <end position="118"/>
    </location>
</feature>
<name>H8L4R0_FRAAD</name>
<keyword evidence="3" id="KW-1185">Reference proteome</keyword>
<dbReference type="Pfam" id="PF11743">
    <property type="entry name" value="DUF3301"/>
    <property type="match status" value="1"/>
</dbReference>
<dbReference type="EMBL" id="CP003350">
    <property type="protein sequence ID" value="AFC86615.1"/>
    <property type="molecule type" value="Genomic_DNA"/>
</dbReference>
<reference evidence="2" key="1">
    <citation type="submission" date="2012-02" db="EMBL/GenBank/DDBJ databases">
        <title>The complete genome of Frateuria aurantia DSM 6220.</title>
        <authorList>
            <consortium name="US DOE Joint Genome Institute (JGI-PGF)"/>
            <person name="Lucas S."/>
            <person name="Copeland A."/>
            <person name="Lapidus A."/>
            <person name="Glavina del Rio T."/>
            <person name="Dalin E."/>
            <person name="Tice H."/>
            <person name="Bruce D."/>
            <person name="Goodwin L."/>
            <person name="Pitluck S."/>
            <person name="Peters L."/>
            <person name="Ovchinnikova G."/>
            <person name="Teshima H."/>
            <person name="Kyrpides N."/>
            <person name="Mavromatis K."/>
            <person name="Ivanova N."/>
            <person name="Brettin T."/>
            <person name="Detter J.C."/>
            <person name="Han C."/>
            <person name="Larimer F."/>
            <person name="Land M."/>
            <person name="Hauser L."/>
            <person name="Markowitz V."/>
            <person name="Cheng J.-F."/>
            <person name="Hugenholtz P."/>
            <person name="Woyke T."/>
            <person name="Wu D."/>
            <person name="Brambilla E."/>
            <person name="Klenk H.-P."/>
            <person name="Eisen J.A."/>
        </authorList>
    </citation>
    <scope>NUCLEOTIDE SEQUENCE</scope>
    <source>
        <strain evidence="2">DSM 6220</strain>
    </source>
</reference>
<evidence type="ECO:0008006" key="4">
    <source>
        <dbReference type="Google" id="ProtNLM"/>
    </source>
</evidence>
<dbReference type="HOGENOM" id="CLU_136199_0_1_6"/>
<sequence length="136" mass="15107">MSNLADLLTLLMMLAAGLGWLQLSRGRELAANEARRLCQRHGLQLLDETVGLRSLRLRRHDGRLSLIRGYAFDVSIDGADREASRLWMTAAGIHGYQLPTISGSTPEPAPTASTRPSAQIIDLSERIRRSQHSRLH</sequence>
<dbReference type="AlphaFoldDB" id="H8L4R0"/>
<dbReference type="KEGG" id="fau:Fraau_2239"/>
<dbReference type="eggNOG" id="ENOG5032ZC9">
    <property type="taxonomic scope" value="Bacteria"/>
</dbReference>
<proteinExistence type="predicted"/>
<accession>H8L4R0</accession>